<name>A0A7G6X480_9ACTN</name>
<dbReference type="KEGG" id="kqi:F1D05_27975"/>
<proteinExistence type="predicted"/>
<accession>A0A7G6X480</accession>
<dbReference type="SUPFAM" id="SSF46894">
    <property type="entry name" value="C-terminal effector domain of the bipartite response regulators"/>
    <property type="match status" value="1"/>
</dbReference>
<dbReference type="PROSITE" id="PS50043">
    <property type="entry name" value="HTH_LUXR_2"/>
    <property type="match status" value="1"/>
</dbReference>
<reference evidence="2 3" key="2">
    <citation type="journal article" date="2020" name="Microbiol. Resour. Announc.">
        <title>Antarctic desert soil bacteria exhibit high novel natural product potential, evaluated through long-read genome sequencing and comparative genomics.</title>
        <authorList>
            <person name="Benaud N."/>
            <person name="Edwards R.J."/>
            <person name="Amos T.G."/>
            <person name="D'Agostino P.M."/>
            <person name="Gutierrez-Chavez C."/>
            <person name="Montgomery K."/>
            <person name="Nicetic I."/>
            <person name="Ferrari B.C."/>
        </authorList>
    </citation>
    <scope>NUCLEOTIDE SEQUENCE [LARGE SCALE GENOMIC DNA]</scope>
    <source>
        <strain evidence="2 3">SPB151</strain>
    </source>
</reference>
<evidence type="ECO:0000259" key="1">
    <source>
        <dbReference type="PROSITE" id="PS50043"/>
    </source>
</evidence>
<dbReference type="Gene3D" id="1.10.10.10">
    <property type="entry name" value="Winged helix-like DNA-binding domain superfamily/Winged helix DNA-binding domain"/>
    <property type="match status" value="2"/>
</dbReference>
<dbReference type="PANTHER" id="PTHR34293:SF1">
    <property type="entry name" value="HTH-TYPE TRANSCRIPTIONAL REGULATOR TRMBL2"/>
    <property type="match status" value="1"/>
</dbReference>
<feature type="domain" description="HTH luxR-type" evidence="1">
    <location>
        <begin position="261"/>
        <end position="326"/>
    </location>
</feature>
<dbReference type="GO" id="GO:0006355">
    <property type="term" value="P:regulation of DNA-templated transcription"/>
    <property type="evidence" value="ECO:0007669"/>
    <property type="project" value="InterPro"/>
</dbReference>
<protein>
    <submittedName>
        <fullName evidence="2">Transcriptional regulator TrmB</fullName>
    </submittedName>
</protein>
<sequence>MIDTVLQALGLSTNEQALYELLLAQPPITLEGLHALTAGRVWAVDAEAALRGLEELALVTRLPTDPPRFAVVPVDAGLEALLAAREQALVAARQRMNQLAVRYRQAAITEDPLDLVEVVHGREAVQARFKELYRTVRTEMRGIDAPPYLADPLDDNGEELRLLREGVRYRVLYDRQAVGLPGRTPAIERGVVIGEEARVTDVSLKLLLSETAAMVPLRSQPVDLETWLVIHDSVLLDAISELFEMYWERAVPLHSKQEQPVMAGHDAPSETDRALLSLLAAGQTDQAIADSLGWHERTAHRHLRAMMQRLDAATRFQAGYQAVRRGWLTESGGGTDAAR</sequence>
<dbReference type="Pfam" id="PF00196">
    <property type="entry name" value="GerE"/>
    <property type="match status" value="1"/>
</dbReference>
<organism evidence="2 3">
    <name type="scientific">Kribbella qitaiheensis</name>
    <dbReference type="NCBI Taxonomy" id="1544730"/>
    <lineage>
        <taxon>Bacteria</taxon>
        <taxon>Bacillati</taxon>
        <taxon>Actinomycetota</taxon>
        <taxon>Actinomycetes</taxon>
        <taxon>Propionibacteriales</taxon>
        <taxon>Kribbellaceae</taxon>
        <taxon>Kribbella</taxon>
    </lineage>
</organism>
<dbReference type="InterPro" id="IPR036388">
    <property type="entry name" value="WH-like_DNA-bd_sf"/>
</dbReference>
<dbReference type="PANTHER" id="PTHR34293">
    <property type="entry name" value="HTH-TYPE TRANSCRIPTIONAL REGULATOR TRMBL2"/>
    <property type="match status" value="1"/>
</dbReference>
<keyword evidence="3" id="KW-1185">Reference proteome</keyword>
<dbReference type="InterPro" id="IPR051797">
    <property type="entry name" value="TrmB-like"/>
</dbReference>
<dbReference type="InterPro" id="IPR016032">
    <property type="entry name" value="Sig_transdc_resp-reg_C-effctor"/>
</dbReference>
<dbReference type="AlphaFoldDB" id="A0A7G6X480"/>
<dbReference type="Proteomes" id="UP000515563">
    <property type="component" value="Chromosome"/>
</dbReference>
<dbReference type="CDD" id="cd06170">
    <property type="entry name" value="LuxR_C_like"/>
    <property type="match status" value="1"/>
</dbReference>
<reference evidence="3" key="1">
    <citation type="submission" date="2019-09" db="EMBL/GenBank/DDBJ databases">
        <title>Antimicrobial potential of Antarctic Bacteria.</title>
        <authorList>
            <person name="Benaud N."/>
            <person name="Edwards R.J."/>
            <person name="Ferrari B.C."/>
        </authorList>
    </citation>
    <scope>NUCLEOTIDE SEQUENCE [LARGE SCALE GENOMIC DNA]</scope>
    <source>
        <strain evidence="3">SPB151</strain>
    </source>
</reference>
<dbReference type="InterPro" id="IPR000792">
    <property type="entry name" value="Tscrpt_reg_LuxR_C"/>
</dbReference>
<dbReference type="SMART" id="SM00421">
    <property type="entry name" value="HTH_LUXR"/>
    <property type="match status" value="1"/>
</dbReference>
<dbReference type="GO" id="GO:0003677">
    <property type="term" value="F:DNA binding"/>
    <property type="evidence" value="ECO:0007669"/>
    <property type="project" value="InterPro"/>
</dbReference>
<dbReference type="EMBL" id="CP043661">
    <property type="protein sequence ID" value="QNE21045.1"/>
    <property type="molecule type" value="Genomic_DNA"/>
</dbReference>
<gene>
    <name evidence="2" type="ORF">F1D05_27975</name>
</gene>
<evidence type="ECO:0000313" key="2">
    <source>
        <dbReference type="EMBL" id="QNE21045.1"/>
    </source>
</evidence>
<dbReference type="RefSeq" id="WP_185443448.1">
    <property type="nucleotide sequence ID" value="NZ_CP043661.1"/>
</dbReference>
<evidence type="ECO:0000313" key="3">
    <source>
        <dbReference type="Proteomes" id="UP000515563"/>
    </source>
</evidence>